<evidence type="ECO:0000313" key="5">
    <source>
        <dbReference type="Proteomes" id="UP000800200"/>
    </source>
</evidence>
<sequence length="176" mass="19827">MPPRAPPPNPNAVRLFNCDLCAKSYSRQHEYDNHLSSYDHTHRQRMQVMKKMTADTGRTKSAKRQVDDMQSDSILDPAAKKKSGKGFTKISDLNKQSQGPESQAGDQLKKGFTRIGGPKKEDEVKAEPAQVAPHTHENQENEDEDDEEYDPLYPTECPPDCPGHEFLDPLRSGDYS</sequence>
<dbReference type="InterPro" id="IPR036236">
    <property type="entry name" value="Znf_C2H2_sf"/>
</dbReference>
<dbReference type="SUPFAM" id="SSF57667">
    <property type="entry name" value="beta-beta-alpha zinc fingers"/>
    <property type="match status" value="1"/>
</dbReference>
<dbReference type="GO" id="GO:0008270">
    <property type="term" value="F:zinc ion binding"/>
    <property type="evidence" value="ECO:0007669"/>
    <property type="project" value="UniProtKB-KW"/>
</dbReference>
<dbReference type="AlphaFoldDB" id="A0A6A6DH76"/>
<proteinExistence type="predicted"/>
<dbReference type="PROSITE" id="PS00028">
    <property type="entry name" value="ZINC_FINGER_C2H2_1"/>
    <property type="match status" value="1"/>
</dbReference>
<feature type="compositionally biased region" description="Polar residues" evidence="2">
    <location>
        <begin position="91"/>
        <end position="105"/>
    </location>
</feature>
<keyword evidence="1" id="KW-0479">Metal-binding</keyword>
<dbReference type="Proteomes" id="UP000800200">
    <property type="component" value="Unassembled WGS sequence"/>
</dbReference>
<dbReference type="InterPro" id="IPR013087">
    <property type="entry name" value="Znf_C2H2_type"/>
</dbReference>
<organism evidence="4 5">
    <name type="scientific">Zopfia rhizophila CBS 207.26</name>
    <dbReference type="NCBI Taxonomy" id="1314779"/>
    <lineage>
        <taxon>Eukaryota</taxon>
        <taxon>Fungi</taxon>
        <taxon>Dikarya</taxon>
        <taxon>Ascomycota</taxon>
        <taxon>Pezizomycotina</taxon>
        <taxon>Dothideomycetes</taxon>
        <taxon>Dothideomycetes incertae sedis</taxon>
        <taxon>Zopfiaceae</taxon>
        <taxon>Zopfia</taxon>
    </lineage>
</organism>
<feature type="domain" description="C2H2-type" evidence="3">
    <location>
        <begin position="16"/>
        <end position="45"/>
    </location>
</feature>
<evidence type="ECO:0000259" key="3">
    <source>
        <dbReference type="PROSITE" id="PS50157"/>
    </source>
</evidence>
<accession>A0A6A6DH76</accession>
<evidence type="ECO:0000256" key="1">
    <source>
        <dbReference type="PROSITE-ProRule" id="PRU00042"/>
    </source>
</evidence>
<name>A0A6A6DH76_9PEZI</name>
<feature type="compositionally biased region" description="Acidic residues" evidence="2">
    <location>
        <begin position="140"/>
        <end position="150"/>
    </location>
</feature>
<protein>
    <recommendedName>
        <fullName evidence="3">C2H2-type domain-containing protein</fullName>
    </recommendedName>
</protein>
<dbReference type="PANTHER" id="PTHR47251">
    <property type="entry name" value="FINGER DOMAIN PROTEIN, PUTATIVE (AFU_ORTHOLOGUE AFUA_3G04180)-RELATED"/>
    <property type="match status" value="1"/>
</dbReference>
<reference evidence="4" key="1">
    <citation type="journal article" date="2020" name="Stud. Mycol.">
        <title>101 Dothideomycetes genomes: a test case for predicting lifestyles and emergence of pathogens.</title>
        <authorList>
            <person name="Haridas S."/>
            <person name="Albert R."/>
            <person name="Binder M."/>
            <person name="Bloem J."/>
            <person name="Labutti K."/>
            <person name="Salamov A."/>
            <person name="Andreopoulos B."/>
            <person name="Baker S."/>
            <person name="Barry K."/>
            <person name="Bills G."/>
            <person name="Bluhm B."/>
            <person name="Cannon C."/>
            <person name="Castanera R."/>
            <person name="Culley D."/>
            <person name="Daum C."/>
            <person name="Ezra D."/>
            <person name="Gonzalez J."/>
            <person name="Henrissat B."/>
            <person name="Kuo A."/>
            <person name="Liang C."/>
            <person name="Lipzen A."/>
            <person name="Lutzoni F."/>
            <person name="Magnuson J."/>
            <person name="Mondo S."/>
            <person name="Nolan M."/>
            <person name="Ohm R."/>
            <person name="Pangilinan J."/>
            <person name="Park H.-J."/>
            <person name="Ramirez L."/>
            <person name="Alfaro M."/>
            <person name="Sun H."/>
            <person name="Tritt A."/>
            <person name="Yoshinaga Y."/>
            <person name="Zwiers L.-H."/>
            <person name="Turgeon B."/>
            <person name="Goodwin S."/>
            <person name="Spatafora J."/>
            <person name="Crous P."/>
            <person name="Grigoriev I."/>
        </authorList>
    </citation>
    <scope>NUCLEOTIDE SEQUENCE</scope>
    <source>
        <strain evidence="4">CBS 207.26</strain>
    </source>
</reference>
<dbReference type="PANTHER" id="PTHR47251:SF1">
    <property type="entry name" value="FINGER DOMAIN PROTEIN, PUTATIVE (AFU_ORTHOLOGUE AFUA_3G04180)-RELATED"/>
    <property type="match status" value="1"/>
</dbReference>
<dbReference type="OrthoDB" id="4822at2759"/>
<keyword evidence="1" id="KW-0863">Zinc-finger</keyword>
<keyword evidence="1" id="KW-0862">Zinc</keyword>
<gene>
    <name evidence="4" type="ORF">K469DRAFT_695155</name>
</gene>
<feature type="region of interest" description="Disordered" evidence="2">
    <location>
        <begin position="49"/>
        <end position="176"/>
    </location>
</feature>
<keyword evidence="5" id="KW-1185">Reference proteome</keyword>
<dbReference type="EMBL" id="ML994672">
    <property type="protein sequence ID" value="KAF2178831.1"/>
    <property type="molecule type" value="Genomic_DNA"/>
</dbReference>
<evidence type="ECO:0000313" key="4">
    <source>
        <dbReference type="EMBL" id="KAF2178831.1"/>
    </source>
</evidence>
<evidence type="ECO:0000256" key="2">
    <source>
        <dbReference type="SAM" id="MobiDB-lite"/>
    </source>
</evidence>
<dbReference type="PROSITE" id="PS50157">
    <property type="entry name" value="ZINC_FINGER_C2H2_2"/>
    <property type="match status" value="1"/>
</dbReference>